<evidence type="ECO:0000313" key="3">
    <source>
        <dbReference type="Proteomes" id="UP001165492"/>
    </source>
</evidence>
<dbReference type="Pfam" id="PF03621">
    <property type="entry name" value="MbtH"/>
    <property type="match status" value="1"/>
</dbReference>
<accession>A0ABS8HUC6</accession>
<proteinExistence type="predicted"/>
<keyword evidence="3" id="KW-1185">Reference proteome</keyword>
<dbReference type="PANTHER" id="PTHR38444:SF1">
    <property type="entry name" value="ENTEROBACTIN BIOSYNTHESIS PROTEIN YBDZ"/>
    <property type="match status" value="1"/>
</dbReference>
<comment type="caution">
    <text evidence="2">The sequence shown here is derived from an EMBL/GenBank/DDBJ whole genome shotgun (WGS) entry which is preliminary data.</text>
</comment>
<protein>
    <submittedName>
        <fullName evidence="2">MbtH family protein</fullName>
    </submittedName>
</protein>
<dbReference type="InterPro" id="IPR005153">
    <property type="entry name" value="MbtH-like_dom"/>
</dbReference>
<dbReference type="Proteomes" id="UP001165492">
    <property type="component" value="Unassembled WGS sequence"/>
</dbReference>
<sequence>MMINPFENENGTYVVLMNEEGQYSLWSAFLDVPTGWTVVYGEESRLVCLDYINSQWSDMRPNSLKSVTSISEESENEDTA</sequence>
<evidence type="ECO:0000259" key="1">
    <source>
        <dbReference type="SMART" id="SM00923"/>
    </source>
</evidence>
<dbReference type="PANTHER" id="PTHR38444">
    <property type="entry name" value="ENTEROBACTIN BIOSYNTHESIS PROTEIN YBDZ"/>
    <property type="match status" value="1"/>
</dbReference>
<organism evidence="2 3">
    <name type="scientific">Pelosinus baikalensis</name>
    <dbReference type="NCBI Taxonomy" id="2892015"/>
    <lineage>
        <taxon>Bacteria</taxon>
        <taxon>Bacillati</taxon>
        <taxon>Bacillota</taxon>
        <taxon>Negativicutes</taxon>
        <taxon>Selenomonadales</taxon>
        <taxon>Sporomusaceae</taxon>
        <taxon>Pelosinus</taxon>
    </lineage>
</organism>
<evidence type="ECO:0000313" key="2">
    <source>
        <dbReference type="EMBL" id="MCC5466786.1"/>
    </source>
</evidence>
<dbReference type="SUPFAM" id="SSF160582">
    <property type="entry name" value="MbtH-like"/>
    <property type="match status" value="1"/>
</dbReference>
<gene>
    <name evidence="2" type="ORF">LMF89_15675</name>
</gene>
<dbReference type="EMBL" id="JAJHJB010000022">
    <property type="protein sequence ID" value="MCC5466786.1"/>
    <property type="molecule type" value="Genomic_DNA"/>
</dbReference>
<dbReference type="Gene3D" id="3.90.820.10">
    <property type="entry name" value="Structural Genomics, Unknown Function 30-nov-00 1gh9 Mol_id"/>
    <property type="match status" value="1"/>
</dbReference>
<dbReference type="SMART" id="SM00923">
    <property type="entry name" value="MbtH"/>
    <property type="match status" value="1"/>
</dbReference>
<reference evidence="2" key="1">
    <citation type="submission" date="2021-11" db="EMBL/GenBank/DDBJ databases">
        <title>Description of a new species Pelosinus isolated from the bottom sediments of Lake Baikal.</title>
        <authorList>
            <person name="Zakharyuk A."/>
        </authorList>
    </citation>
    <scope>NUCLEOTIDE SEQUENCE</scope>
    <source>
        <strain evidence="2">Bkl1</strain>
    </source>
</reference>
<dbReference type="InterPro" id="IPR037407">
    <property type="entry name" value="MLP_fam"/>
</dbReference>
<feature type="domain" description="MbtH-like" evidence="1">
    <location>
        <begin position="4"/>
        <end position="54"/>
    </location>
</feature>
<dbReference type="InterPro" id="IPR038020">
    <property type="entry name" value="MbtH-like_sf"/>
</dbReference>
<name>A0ABS8HUC6_9FIRM</name>